<dbReference type="EMBL" id="BMMQ01000001">
    <property type="protein sequence ID" value="GGO59069.1"/>
    <property type="molecule type" value="Genomic_DNA"/>
</dbReference>
<dbReference type="RefSeq" id="WP_188699393.1">
    <property type="nucleotide sequence ID" value="NZ_BMMQ01000001.1"/>
</dbReference>
<feature type="region of interest" description="Disordered" evidence="1">
    <location>
        <begin position="99"/>
        <end position="123"/>
    </location>
</feature>
<evidence type="ECO:0000313" key="2">
    <source>
        <dbReference type="EMBL" id="GGO59069.1"/>
    </source>
</evidence>
<evidence type="ECO:0000256" key="1">
    <source>
        <dbReference type="SAM" id="MobiDB-lite"/>
    </source>
</evidence>
<organism evidence="2 3">
    <name type="scientific">Microbacterium nanhaiense</name>
    <dbReference type="NCBI Taxonomy" id="1301026"/>
    <lineage>
        <taxon>Bacteria</taxon>
        <taxon>Bacillati</taxon>
        <taxon>Actinomycetota</taxon>
        <taxon>Actinomycetes</taxon>
        <taxon>Micrococcales</taxon>
        <taxon>Microbacteriaceae</taxon>
        <taxon>Microbacterium</taxon>
    </lineage>
</organism>
<keyword evidence="3" id="KW-1185">Reference proteome</keyword>
<comment type="caution">
    <text evidence="2">The sequence shown here is derived from an EMBL/GenBank/DDBJ whole genome shotgun (WGS) entry which is preliminary data.</text>
</comment>
<protein>
    <submittedName>
        <fullName evidence="2">Uncharacterized protein</fullName>
    </submittedName>
</protein>
<dbReference type="Proteomes" id="UP000638043">
    <property type="component" value="Unassembled WGS sequence"/>
</dbReference>
<gene>
    <name evidence="2" type="ORF">GCM10010910_01130</name>
</gene>
<reference evidence="3" key="1">
    <citation type="journal article" date="2019" name="Int. J. Syst. Evol. Microbiol.">
        <title>The Global Catalogue of Microorganisms (GCM) 10K type strain sequencing project: providing services to taxonomists for standard genome sequencing and annotation.</title>
        <authorList>
            <consortium name="The Broad Institute Genomics Platform"/>
            <consortium name="The Broad Institute Genome Sequencing Center for Infectious Disease"/>
            <person name="Wu L."/>
            <person name="Ma J."/>
        </authorList>
    </citation>
    <scope>NUCLEOTIDE SEQUENCE [LARGE SCALE GENOMIC DNA]</scope>
    <source>
        <strain evidence="3">CGMCC 4.7181</strain>
    </source>
</reference>
<accession>A0ABQ2MW88</accession>
<proteinExistence type="predicted"/>
<sequence>MSRFNEPKSPLTSARMFDKTSDAELADWLDTDAQAMDGQPGRNNHVAATRAAAERLRRLAEHDAKVRAESYQRILDAANVDERSSVILAAVKGIARDGIRGEPSDATLKESAPDLTRPDDMRSDVAYPSDAEVEAAARGAYDRAFLKHAPEDVDRWDDLVVDNDEAAESWREVARAALLAAQEVRPG</sequence>
<name>A0ABQ2MW88_9MICO</name>
<evidence type="ECO:0000313" key="3">
    <source>
        <dbReference type="Proteomes" id="UP000638043"/>
    </source>
</evidence>